<evidence type="ECO:0000313" key="2">
    <source>
        <dbReference type="EMBL" id="TWU33865.1"/>
    </source>
</evidence>
<protein>
    <submittedName>
        <fullName evidence="2">FG-GAP repeat protein</fullName>
    </submittedName>
</protein>
<dbReference type="InterPro" id="IPR013517">
    <property type="entry name" value="FG-GAP"/>
</dbReference>
<dbReference type="RefSeq" id="WP_146529291.1">
    <property type="nucleotide sequence ID" value="NZ_SJPV01000009.1"/>
</dbReference>
<dbReference type="SUPFAM" id="SSF69318">
    <property type="entry name" value="Integrin alpha N-terminal domain"/>
    <property type="match status" value="1"/>
</dbReference>
<dbReference type="Gene3D" id="2.130.10.130">
    <property type="entry name" value="Integrin alpha, N-terminal"/>
    <property type="match status" value="1"/>
</dbReference>
<organism evidence="2 3">
    <name type="scientific">Novipirellula artificiosorum</name>
    <dbReference type="NCBI Taxonomy" id="2528016"/>
    <lineage>
        <taxon>Bacteria</taxon>
        <taxon>Pseudomonadati</taxon>
        <taxon>Planctomycetota</taxon>
        <taxon>Planctomycetia</taxon>
        <taxon>Pirellulales</taxon>
        <taxon>Pirellulaceae</taxon>
        <taxon>Novipirellula</taxon>
    </lineage>
</organism>
<dbReference type="InterPro" id="IPR028994">
    <property type="entry name" value="Integrin_alpha_N"/>
</dbReference>
<comment type="caution">
    <text evidence="2">The sequence shown here is derived from an EMBL/GenBank/DDBJ whole genome shotgun (WGS) entry which is preliminary data.</text>
</comment>
<dbReference type="Pfam" id="PF13517">
    <property type="entry name" value="FG-GAP_3"/>
    <property type="match status" value="1"/>
</dbReference>
<name>A0A5C6DCB1_9BACT</name>
<evidence type="ECO:0000313" key="3">
    <source>
        <dbReference type="Proteomes" id="UP000319143"/>
    </source>
</evidence>
<dbReference type="OrthoDB" id="1488578at2"/>
<dbReference type="AlphaFoldDB" id="A0A5C6DCB1"/>
<dbReference type="EMBL" id="SJPV01000009">
    <property type="protein sequence ID" value="TWU33865.1"/>
    <property type="molecule type" value="Genomic_DNA"/>
</dbReference>
<accession>A0A5C6DCB1</accession>
<sequence>MAYSKYAYGRSPFDRPFRWYDDSISYEFPGFADAVSRAKGRIVRRPKTRGGYFFNAIGDWRKGRLAWIHTSVRNESATYAVYFDLLRREEEPSRIPPRGWLGDGLPRCDRNGVTTMGADHSRVDLDDWNGDGLVDLVVGEHYGHVFWWPNVGTKQNPEFRFCRFMKNQDGQPLDAGLGAAVKVVDWDADGDLDLLLGGYVTGNMPMHVKPEECAQHEQTFLQFFD</sequence>
<reference evidence="2 3" key="1">
    <citation type="submission" date="2019-02" db="EMBL/GenBank/DDBJ databases">
        <title>Deep-cultivation of Planctomycetes and their phenomic and genomic characterization uncovers novel biology.</title>
        <authorList>
            <person name="Wiegand S."/>
            <person name="Jogler M."/>
            <person name="Boedeker C."/>
            <person name="Pinto D."/>
            <person name="Vollmers J."/>
            <person name="Rivas-Marin E."/>
            <person name="Kohn T."/>
            <person name="Peeters S.H."/>
            <person name="Heuer A."/>
            <person name="Rast P."/>
            <person name="Oberbeckmann S."/>
            <person name="Bunk B."/>
            <person name="Jeske O."/>
            <person name="Meyerdierks A."/>
            <person name="Storesund J.E."/>
            <person name="Kallscheuer N."/>
            <person name="Luecker S."/>
            <person name="Lage O.M."/>
            <person name="Pohl T."/>
            <person name="Merkel B.J."/>
            <person name="Hornburger P."/>
            <person name="Mueller R.-W."/>
            <person name="Bruemmer F."/>
            <person name="Labrenz M."/>
            <person name="Spormann A.M."/>
            <person name="Op Den Camp H."/>
            <person name="Overmann J."/>
            <person name="Amann R."/>
            <person name="Jetten M.S.M."/>
            <person name="Mascher T."/>
            <person name="Medema M.H."/>
            <person name="Devos D.P."/>
            <person name="Kaster A.-K."/>
            <person name="Ovreas L."/>
            <person name="Rohde M."/>
            <person name="Galperin M.Y."/>
            <person name="Jogler C."/>
        </authorList>
    </citation>
    <scope>NUCLEOTIDE SEQUENCE [LARGE SCALE GENOMIC DNA]</scope>
    <source>
        <strain evidence="2 3">Poly41</strain>
    </source>
</reference>
<keyword evidence="1" id="KW-0732">Signal</keyword>
<keyword evidence="3" id="KW-1185">Reference proteome</keyword>
<evidence type="ECO:0000256" key="1">
    <source>
        <dbReference type="ARBA" id="ARBA00022729"/>
    </source>
</evidence>
<gene>
    <name evidence="2" type="ORF">Poly41_48650</name>
</gene>
<dbReference type="Proteomes" id="UP000319143">
    <property type="component" value="Unassembled WGS sequence"/>
</dbReference>
<proteinExistence type="predicted"/>